<evidence type="ECO:0000256" key="1">
    <source>
        <dbReference type="SAM" id="Coils"/>
    </source>
</evidence>
<dbReference type="Proteomes" id="UP000310158">
    <property type="component" value="Unassembled WGS sequence"/>
</dbReference>
<sequence>MLRSMNSPHSPTDDHLRRLLDQRAARADIHHGRFPSLTDFSDSPSVYSHPYFSPQPLDKAELAANTDGFDFAIPSQYRNLVHEPRTPGLDRERLNDPSASILDLEDDPTDSRPNSQLYEDDHSPSYDDNDDSEPVPRMSMLGPKMRFHSPAPWEMEEEPIEEQDEQDDDARSFISRRGRIRTKGEGFIKGLGLGSSAARGNSATRPSVDSSRSNEKKSFETTSSYVPPLHGALHALAQASMSSTSLAIVPPSSGQSSLRNKLIPRPRTRTASNSGKHLQLTATSSPRSNIFSTLSENASPVARVSSTTQSLFSNHLSRSDTLTSSRPDSPQSFTRHPYANPELAYNRDSVYMPTPMHTNSRDIPTSDSAATLPDTNTTRSSSPFASSSVVTVTMTPDSSSSSVVNNGSDMSSSKRFAGNLHGHSISSPMFVDAAALRVATSSTSIKSKKRETRIPQPMNQLPGWAELPASPTFTLISLEEAQAQARERARSVTANAPVNKAPFLETEPPSRYSPGAPPVGGSARARSVSAGSRAKMALQSFTTGSSPSAFPRSEQPDANPPPNSGAPPRLKHKKSGFMRLFNGKDKEKEKEKEREKGSPPPPPLPFLPDITVPPLPVPKTPKTTSARVPVPTLSPSLVSQTGGSYFDHVAPKGATDDSKTDNTDESQQRPATIWRNLPPLSIATPSERAQHQPTTPLSTKADNRSRSTLRPNPNDAAPVPFSAPPATSAFPSLSLRPVSTIFSAHFTEHLVDGESPVDQEPELDTSRRLSVSVPFLGQQDDASAIIQALQEQISTSRKAWQRQIWELEGHVRDLRAEVEELRAKEAEGEPCNVCGRGVVRQGEVFVSSADIAPESRPSIVNRPRARTGVGTRFGTRA</sequence>
<feature type="region of interest" description="Disordered" evidence="2">
    <location>
        <begin position="82"/>
        <end position="223"/>
    </location>
</feature>
<feature type="coiled-coil region" evidence="1">
    <location>
        <begin position="797"/>
        <end position="824"/>
    </location>
</feature>
<keyword evidence="1" id="KW-0175">Coiled coil</keyword>
<dbReference type="OrthoDB" id="2565072at2759"/>
<reference evidence="3 4" key="1">
    <citation type="submission" date="2019-02" db="EMBL/GenBank/DDBJ databases">
        <title>Genome sequencing of the rare red list fungi Bondarzewia mesenterica.</title>
        <authorList>
            <person name="Buettner E."/>
            <person name="Kellner H."/>
        </authorList>
    </citation>
    <scope>NUCLEOTIDE SEQUENCE [LARGE SCALE GENOMIC DNA]</scope>
    <source>
        <strain evidence="3 4">DSM 108281</strain>
    </source>
</reference>
<feature type="compositionally biased region" description="Polar residues" evidence="2">
    <location>
        <begin position="247"/>
        <end position="259"/>
    </location>
</feature>
<feature type="region of interest" description="Disordered" evidence="2">
    <location>
        <begin position="306"/>
        <end position="389"/>
    </location>
</feature>
<feature type="region of interest" description="Disordered" evidence="2">
    <location>
        <begin position="444"/>
        <end position="465"/>
    </location>
</feature>
<evidence type="ECO:0000256" key="2">
    <source>
        <dbReference type="SAM" id="MobiDB-lite"/>
    </source>
</evidence>
<feature type="compositionally biased region" description="Polar residues" evidence="2">
    <location>
        <begin position="306"/>
        <end position="334"/>
    </location>
</feature>
<feature type="compositionally biased region" description="Polar residues" evidence="2">
    <location>
        <begin position="1"/>
        <end position="10"/>
    </location>
</feature>
<feature type="compositionally biased region" description="Polar residues" evidence="2">
    <location>
        <begin position="539"/>
        <end position="548"/>
    </location>
</feature>
<accession>A0A4S4LZJ3</accession>
<name>A0A4S4LZJ3_9AGAM</name>
<gene>
    <name evidence="3" type="ORF">EW146_g2846</name>
</gene>
<proteinExistence type="predicted"/>
<comment type="caution">
    <text evidence="3">The sequence shown here is derived from an EMBL/GenBank/DDBJ whole genome shotgun (WGS) entry which is preliminary data.</text>
</comment>
<protein>
    <submittedName>
        <fullName evidence="3">Uncharacterized protein</fullName>
    </submittedName>
</protein>
<feature type="compositionally biased region" description="Polar residues" evidence="2">
    <location>
        <begin position="198"/>
        <end position="211"/>
    </location>
</feature>
<feature type="region of interest" description="Disordered" evidence="2">
    <location>
        <begin position="247"/>
        <end position="284"/>
    </location>
</feature>
<feature type="compositionally biased region" description="Pro residues" evidence="2">
    <location>
        <begin position="598"/>
        <end position="619"/>
    </location>
</feature>
<evidence type="ECO:0000313" key="4">
    <source>
        <dbReference type="Proteomes" id="UP000310158"/>
    </source>
</evidence>
<feature type="compositionally biased region" description="Polar residues" evidence="2">
    <location>
        <begin position="269"/>
        <end position="284"/>
    </location>
</feature>
<feature type="compositionally biased region" description="Low complexity" evidence="2">
    <location>
        <begin position="519"/>
        <end position="534"/>
    </location>
</feature>
<feature type="region of interest" description="Disordered" evidence="2">
    <location>
        <begin position="487"/>
        <end position="723"/>
    </location>
</feature>
<evidence type="ECO:0000313" key="3">
    <source>
        <dbReference type="EMBL" id="THH18084.1"/>
    </source>
</evidence>
<feature type="compositionally biased region" description="Polar residues" evidence="2">
    <location>
        <begin position="356"/>
        <end position="376"/>
    </location>
</feature>
<organism evidence="3 4">
    <name type="scientific">Bondarzewia mesenterica</name>
    <dbReference type="NCBI Taxonomy" id="1095465"/>
    <lineage>
        <taxon>Eukaryota</taxon>
        <taxon>Fungi</taxon>
        <taxon>Dikarya</taxon>
        <taxon>Basidiomycota</taxon>
        <taxon>Agaricomycotina</taxon>
        <taxon>Agaricomycetes</taxon>
        <taxon>Russulales</taxon>
        <taxon>Bondarzewiaceae</taxon>
        <taxon>Bondarzewia</taxon>
    </lineage>
</organism>
<feature type="region of interest" description="Disordered" evidence="2">
    <location>
        <begin position="1"/>
        <end position="21"/>
    </location>
</feature>
<feature type="compositionally biased region" description="Basic and acidic residues" evidence="2">
    <location>
        <begin position="582"/>
        <end position="597"/>
    </location>
</feature>
<feature type="compositionally biased region" description="Low complexity" evidence="2">
    <location>
        <begin position="377"/>
        <end position="389"/>
    </location>
</feature>
<keyword evidence="4" id="KW-1185">Reference proteome</keyword>
<feature type="compositionally biased region" description="Basic and acidic residues" evidence="2">
    <location>
        <begin position="82"/>
        <end position="95"/>
    </location>
</feature>
<feature type="compositionally biased region" description="Polar residues" evidence="2">
    <location>
        <begin position="633"/>
        <end position="643"/>
    </location>
</feature>
<dbReference type="EMBL" id="SGPL01000087">
    <property type="protein sequence ID" value="THH18084.1"/>
    <property type="molecule type" value="Genomic_DNA"/>
</dbReference>
<feature type="compositionally biased region" description="Basic and acidic residues" evidence="2">
    <location>
        <begin position="11"/>
        <end position="21"/>
    </location>
</feature>
<feature type="compositionally biased region" description="Polar residues" evidence="2">
    <location>
        <begin position="691"/>
        <end position="711"/>
    </location>
</feature>
<dbReference type="AlphaFoldDB" id="A0A4S4LZJ3"/>
<feature type="compositionally biased region" description="Acidic residues" evidence="2">
    <location>
        <begin position="154"/>
        <end position="168"/>
    </location>
</feature>